<feature type="compositionally biased region" description="Low complexity" evidence="1">
    <location>
        <begin position="1"/>
        <end position="16"/>
    </location>
</feature>
<dbReference type="KEGG" id="tng:GSTEN00037204G001"/>
<feature type="non-terminal residue" evidence="2">
    <location>
        <position position="1"/>
    </location>
</feature>
<protein>
    <submittedName>
        <fullName evidence="2">(spotted green pufferfish) hypothetical protein</fullName>
    </submittedName>
</protein>
<dbReference type="AlphaFoldDB" id="Q4RD73"/>
<dbReference type="EMBL" id="CAAE01017210">
    <property type="protein sequence ID" value="CAG13659.1"/>
    <property type="molecule type" value="Genomic_DNA"/>
</dbReference>
<organism evidence="2">
    <name type="scientific">Tetraodon nigroviridis</name>
    <name type="common">Spotted green pufferfish</name>
    <name type="synonym">Chelonodon nigroviridis</name>
    <dbReference type="NCBI Taxonomy" id="99883"/>
    <lineage>
        <taxon>Eukaryota</taxon>
        <taxon>Metazoa</taxon>
        <taxon>Chordata</taxon>
        <taxon>Craniata</taxon>
        <taxon>Vertebrata</taxon>
        <taxon>Euteleostomi</taxon>
        <taxon>Actinopterygii</taxon>
        <taxon>Neopterygii</taxon>
        <taxon>Teleostei</taxon>
        <taxon>Neoteleostei</taxon>
        <taxon>Acanthomorphata</taxon>
        <taxon>Eupercaria</taxon>
        <taxon>Tetraodontiformes</taxon>
        <taxon>Tetradontoidea</taxon>
        <taxon>Tetraodontidae</taxon>
        <taxon>Tetraodon</taxon>
    </lineage>
</organism>
<proteinExistence type="predicted"/>
<feature type="region of interest" description="Disordered" evidence="1">
    <location>
        <begin position="1"/>
        <end position="64"/>
    </location>
</feature>
<accession>Q4RD73</accession>
<feature type="compositionally biased region" description="Low complexity" evidence="1">
    <location>
        <begin position="43"/>
        <end position="64"/>
    </location>
</feature>
<reference evidence="2" key="2">
    <citation type="submission" date="2004-02" db="EMBL/GenBank/DDBJ databases">
        <authorList>
            <consortium name="Genoscope"/>
            <consortium name="Whitehead Institute Centre for Genome Research"/>
        </authorList>
    </citation>
    <scope>NUCLEOTIDE SEQUENCE</scope>
</reference>
<name>Q4RD73_TETNG</name>
<evidence type="ECO:0000256" key="1">
    <source>
        <dbReference type="SAM" id="MobiDB-lite"/>
    </source>
</evidence>
<reference evidence="2" key="1">
    <citation type="journal article" date="2004" name="Nature">
        <title>Genome duplication in the teleost fish Tetraodon nigroviridis reveals the early vertebrate proto-karyotype.</title>
        <authorList>
            <person name="Jaillon O."/>
            <person name="Aury J.-M."/>
            <person name="Brunet F."/>
            <person name="Petit J.-L."/>
            <person name="Stange-Thomann N."/>
            <person name="Mauceli E."/>
            <person name="Bouneau L."/>
            <person name="Fischer C."/>
            <person name="Ozouf-Costaz C."/>
            <person name="Bernot A."/>
            <person name="Nicaud S."/>
            <person name="Jaffe D."/>
            <person name="Fisher S."/>
            <person name="Lutfalla G."/>
            <person name="Dossat C."/>
            <person name="Segurens B."/>
            <person name="Dasilva C."/>
            <person name="Salanoubat M."/>
            <person name="Levy M."/>
            <person name="Boudet N."/>
            <person name="Castellano S."/>
            <person name="Anthouard V."/>
            <person name="Jubin C."/>
            <person name="Castelli V."/>
            <person name="Katinka M."/>
            <person name="Vacherie B."/>
            <person name="Biemont C."/>
            <person name="Skalli Z."/>
            <person name="Cattolico L."/>
            <person name="Poulain J."/>
            <person name="De Berardinis V."/>
            <person name="Cruaud C."/>
            <person name="Duprat S."/>
            <person name="Brottier P."/>
            <person name="Coutanceau J.-P."/>
            <person name="Gouzy J."/>
            <person name="Parra G."/>
            <person name="Lardier G."/>
            <person name="Chapple C."/>
            <person name="McKernan K.J."/>
            <person name="McEwan P."/>
            <person name="Bosak S."/>
            <person name="Kellis M."/>
            <person name="Volff J.-N."/>
            <person name="Guigo R."/>
            <person name="Zody M.C."/>
            <person name="Mesirov J."/>
            <person name="Lindblad-Toh K."/>
            <person name="Birren B."/>
            <person name="Nusbaum C."/>
            <person name="Kahn D."/>
            <person name="Robinson-Rechavi M."/>
            <person name="Laudet V."/>
            <person name="Schachter V."/>
            <person name="Quetier F."/>
            <person name="Saurin W."/>
            <person name="Scarpelli C."/>
            <person name="Wincker P."/>
            <person name="Lander E.S."/>
            <person name="Weissenbach J."/>
            <person name="Roest Crollius H."/>
        </authorList>
    </citation>
    <scope>NUCLEOTIDE SEQUENCE [LARGE SCALE GENOMIC DNA]</scope>
</reference>
<gene>
    <name evidence="2" type="ORF">GSTENG00037204001</name>
</gene>
<evidence type="ECO:0000313" key="2">
    <source>
        <dbReference type="EMBL" id="CAG13659.1"/>
    </source>
</evidence>
<comment type="caution">
    <text evidence="2">The sequence shown here is derived from an EMBL/GenBank/DDBJ whole genome shotgun (WGS) entry which is preliminary data.</text>
</comment>
<sequence length="64" mass="6562">DMSRLSVSRSPVSPMSAQGIPAPAHSPRPTRPCTSTWGVTCTPAAWPRSPSSPSPGENSAPSSC</sequence>